<evidence type="ECO:0000313" key="2">
    <source>
        <dbReference type="EMBL" id="TWP47533.1"/>
    </source>
</evidence>
<protein>
    <submittedName>
        <fullName evidence="2">CHAT domain-containing protein</fullName>
    </submittedName>
</protein>
<comment type="caution">
    <text evidence="2">The sequence shown here is derived from an EMBL/GenBank/DDBJ whole genome shotgun (WGS) entry which is preliminary data.</text>
</comment>
<dbReference type="InterPro" id="IPR024983">
    <property type="entry name" value="CHAT_dom"/>
</dbReference>
<reference evidence="2 3" key="1">
    <citation type="submission" date="2019-07" db="EMBL/GenBank/DDBJ databases">
        <title>Lentzea xizangensis sp. nov., isolated from Qinghai-Tibetan Plateau Soils.</title>
        <authorList>
            <person name="Huang J."/>
        </authorList>
    </citation>
    <scope>NUCLEOTIDE SEQUENCE [LARGE SCALE GENOMIC DNA]</scope>
    <source>
        <strain evidence="2 3">FXJ1.1311</strain>
    </source>
</reference>
<dbReference type="EMBL" id="VOBR01000025">
    <property type="protein sequence ID" value="TWP47533.1"/>
    <property type="molecule type" value="Genomic_DNA"/>
</dbReference>
<evidence type="ECO:0000313" key="3">
    <source>
        <dbReference type="Proteomes" id="UP000316639"/>
    </source>
</evidence>
<accession>A0A563EKN6</accession>
<dbReference type="Proteomes" id="UP000316639">
    <property type="component" value="Unassembled WGS sequence"/>
</dbReference>
<feature type="domain" description="CHAT" evidence="1">
    <location>
        <begin position="86"/>
        <end position="381"/>
    </location>
</feature>
<proteinExistence type="predicted"/>
<name>A0A563EKN6_9PSEU</name>
<dbReference type="SUPFAM" id="SSF81901">
    <property type="entry name" value="HCP-like"/>
    <property type="match status" value="1"/>
</dbReference>
<evidence type="ECO:0000259" key="1">
    <source>
        <dbReference type="Pfam" id="PF12770"/>
    </source>
</evidence>
<gene>
    <name evidence="2" type="ORF">FKR81_31720</name>
</gene>
<dbReference type="InterPro" id="IPR011990">
    <property type="entry name" value="TPR-like_helical_dom_sf"/>
</dbReference>
<dbReference type="OrthoDB" id="8253226at2"/>
<sequence length="1683" mass="182877">MAEDLGEDQVLGVRGRQVNEYEELRIRVSEIGRNRYLVLANGPSSAAAVTRVPRDNGFRASFERLLDEEFRRVERAELSVHQRVRELGERLFGVLFPEPVAACLFESARRAEEHRRSLRVRFELPSALADLPIEVLCPPLPYRRLAGDTRFSLTRSLPGGGLSPGRLPTPSSRPSRFRVLVVVAEPQDGSLDLGAEVSALQETMLRGAHPAAVVTEVLGWAPDRKRRTRPTLANLRAALAKHTEMPAAVVVLGHGTGGDGTRGGRVFLENKDGSPDPIAGDRLAAELAAAQNVRLVVLNLCAGAEGAPAAPAVADELIAGGVPAVVAMQADVSNVAAARFTPSLFAALATNGSLDEAVAQARNDMVNVLDDTTMEWATPVLSLHQQCRHTWLFKAVKVVNQGVVPHDPLARGHQAMSDVDDPTDGVVRLESLVEASRFARLRGDWNQVVRYADMGRDDHPEPLEWLAQEGRLEQVADRFKMIGELLGRNDVTAAESLLDGVQHAVPEQVFDCVATEVGLAAKAATALRAAGQAAEACAWESVIAYCDEITADLPDGYRDAVALRERALDEQNLAVLFERASEHRDAGDWAAAAAAFDAVLHTRPDGYRDAGPWRAYCHGRVREAVKDVAGAIEAYASAGDVADAIGREALCRGHQADGTWAAAVECYETAADRGVDAGLALPYARGRAAADRGDFADAAKIFHELPDQYRDVRVHVRFADGRVAFDAGLWPSVLDALHLLPPGFQHGEVSRMRGLARARIAEERSDWQAVVEALHGLDDDDEIALLRAIALGRAADARDDHRALVDAYRSIPPPTEELAGLFGYATGRVAENDGDLPAALEAYERVPDGVKDVVSRRDLVRGRMAEDAGDWPEAERWFAGLPAGLAESGPRAGYAVVRAALDREDWVAAATAAEALGGFRDAKALARYAGARISESTEDWAAAVELYTGCHHADADVRLGYARARALETGGRWDEALESYGQLPDDHADVPARRALLTELMASFGWTRRLREASLVPDPSAEVEEDFPYRVLAPLGIGPDASMPEIKDVEMRAMRENVAAAIGVAATFRSWDKRLPVDADLYPIRDAETLRRAFGALTEGEPSNLFERLCAAAPSDAPLLTLLHVGRHQAITAWEELLRADPADTVTAHCLAIAHRWAARDLDRAEAWEHGRQAWQRCIGMWVTTLGDEEYWERWRQGRSLRYRFMVPVLEIRALRRRMLEHLTGELHAAAEKHDRDGRPALAAHYRALGLTVRVERLGRDVLAELAERTTVAGVLGGPAFQRVAGLSDALARLAADLVRRADRTPSEEDGEAVSAELVTRLCAAFSRLAPARALLEDGRPERALAMLPERPKAGFAEANRSCGCTGGECETCRAFLDTDPAYTYLGGREARLWQDSARIAVRCHIDIARAAVAGEEESGVDTAVRSLRTALQMAGSAGLAARARREIAEFVDASVEAMTPPGPGRVQRPQRAVELVERVREIPGLRTDDLLRRAHAEALYRRAQAIMLEVVDLAFDFSFDYDQAIDDLRLAIELNPATMMARVGLAHTLVQRSMDRPWAGGHAVALAEALTVLTGGLRSAPGMIQLLEALETAADQVRSVIYGTMTPDELMRLEPGAHRPDEARSVTAVRLAKSALAEADLMSALLLAVDAVAADPKEIFAQRTLTELVRRWAASQSDGSTP</sequence>
<organism evidence="2 3">
    <name type="scientific">Lentzea tibetensis</name>
    <dbReference type="NCBI Taxonomy" id="2591470"/>
    <lineage>
        <taxon>Bacteria</taxon>
        <taxon>Bacillati</taxon>
        <taxon>Actinomycetota</taxon>
        <taxon>Actinomycetes</taxon>
        <taxon>Pseudonocardiales</taxon>
        <taxon>Pseudonocardiaceae</taxon>
        <taxon>Lentzea</taxon>
    </lineage>
</organism>
<dbReference type="Gene3D" id="1.25.40.10">
    <property type="entry name" value="Tetratricopeptide repeat domain"/>
    <property type="match status" value="1"/>
</dbReference>
<dbReference type="RefSeq" id="WP_146357591.1">
    <property type="nucleotide sequence ID" value="NZ_VOBR01000025.1"/>
</dbReference>
<dbReference type="Pfam" id="PF12770">
    <property type="entry name" value="CHAT"/>
    <property type="match status" value="1"/>
</dbReference>
<keyword evidence="3" id="KW-1185">Reference proteome</keyword>